<feature type="region of interest" description="Disordered" evidence="7">
    <location>
        <begin position="84"/>
        <end position="192"/>
    </location>
</feature>
<evidence type="ECO:0000259" key="8">
    <source>
        <dbReference type="PROSITE" id="PS50016"/>
    </source>
</evidence>
<evidence type="ECO:0000256" key="3">
    <source>
        <dbReference type="ARBA" id="ARBA00022771"/>
    </source>
</evidence>
<organism evidence="10 11">
    <name type="scientific">Arabidopsis arenosa</name>
    <name type="common">Sand rock-cress</name>
    <name type="synonym">Cardaminopsis arenosa</name>
    <dbReference type="NCBI Taxonomy" id="38785"/>
    <lineage>
        <taxon>Eukaryota</taxon>
        <taxon>Viridiplantae</taxon>
        <taxon>Streptophyta</taxon>
        <taxon>Embryophyta</taxon>
        <taxon>Tracheophyta</taxon>
        <taxon>Spermatophyta</taxon>
        <taxon>Magnoliopsida</taxon>
        <taxon>eudicotyledons</taxon>
        <taxon>Gunneridae</taxon>
        <taxon>Pentapetalae</taxon>
        <taxon>rosids</taxon>
        <taxon>malvids</taxon>
        <taxon>Brassicales</taxon>
        <taxon>Brassicaceae</taxon>
        <taxon>Camelineae</taxon>
        <taxon>Arabidopsis</taxon>
    </lineage>
</organism>
<feature type="compositionally biased region" description="Basic and acidic residues" evidence="7">
    <location>
        <begin position="23"/>
        <end position="46"/>
    </location>
</feature>
<dbReference type="InterPro" id="IPR013083">
    <property type="entry name" value="Znf_RING/FYVE/PHD"/>
</dbReference>
<dbReference type="PANTHER" id="PTHR46309">
    <property type="entry name" value="PHD FINGER PROTEIN 12"/>
    <property type="match status" value="1"/>
</dbReference>
<evidence type="ECO:0008006" key="12">
    <source>
        <dbReference type="Google" id="ProtNLM"/>
    </source>
</evidence>
<keyword evidence="4" id="KW-0862">Zinc</keyword>
<dbReference type="SUPFAM" id="SSF57903">
    <property type="entry name" value="FYVE/PHD zinc finger"/>
    <property type="match status" value="1"/>
</dbReference>
<keyword evidence="3 6" id="KW-0863">Zinc-finger</keyword>
<dbReference type="InterPro" id="IPR017956">
    <property type="entry name" value="AT_hook_DNA-bd_motif"/>
</dbReference>
<dbReference type="InterPro" id="IPR054292">
    <property type="entry name" value="DUF7028"/>
</dbReference>
<feature type="region of interest" description="Disordered" evidence="7">
    <location>
        <begin position="1077"/>
        <end position="1097"/>
    </location>
</feature>
<accession>A0A8S2ATE6</accession>
<feature type="region of interest" description="Disordered" evidence="7">
    <location>
        <begin position="253"/>
        <end position="405"/>
    </location>
</feature>
<gene>
    <name evidence="10" type="ORF">AARE701A_LOCUS19737</name>
</gene>
<feature type="region of interest" description="Disordered" evidence="7">
    <location>
        <begin position="21"/>
        <end position="46"/>
    </location>
</feature>
<feature type="compositionally biased region" description="Basic and acidic residues" evidence="7">
    <location>
        <begin position="253"/>
        <end position="271"/>
    </location>
</feature>
<dbReference type="GO" id="GO:0016747">
    <property type="term" value="F:acyltransferase activity, transferring groups other than amino-acyl groups"/>
    <property type="evidence" value="ECO:0007669"/>
    <property type="project" value="InterPro"/>
</dbReference>
<dbReference type="GO" id="GO:0003677">
    <property type="term" value="F:DNA binding"/>
    <property type="evidence" value="ECO:0007669"/>
    <property type="project" value="InterPro"/>
</dbReference>
<dbReference type="SMART" id="SM00249">
    <property type="entry name" value="PHD"/>
    <property type="match status" value="2"/>
</dbReference>
<dbReference type="Pfam" id="PF00628">
    <property type="entry name" value="PHD"/>
    <property type="match status" value="1"/>
</dbReference>
<evidence type="ECO:0000313" key="10">
    <source>
        <dbReference type="EMBL" id="CAE6200891.1"/>
    </source>
</evidence>
<dbReference type="InterPro" id="IPR001965">
    <property type="entry name" value="Znf_PHD"/>
</dbReference>
<dbReference type="Pfam" id="PF16135">
    <property type="entry name" value="TDBD"/>
    <property type="match status" value="1"/>
</dbReference>
<evidence type="ECO:0000256" key="4">
    <source>
        <dbReference type="ARBA" id="ARBA00022833"/>
    </source>
</evidence>
<feature type="compositionally biased region" description="Basic and acidic residues" evidence="7">
    <location>
        <begin position="1077"/>
        <end position="1091"/>
    </location>
</feature>
<dbReference type="InterPro" id="IPR056511">
    <property type="entry name" value="IDM1_C"/>
</dbReference>
<dbReference type="PROSITE" id="PS51186">
    <property type="entry name" value="GNAT"/>
    <property type="match status" value="1"/>
</dbReference>
<dbReference type="GO" id="GO:0005634">
    <property type="term" value="C:nucleus"/>
    <property type="evidence" value="ECO:0007669"/>
    <property type="project" value="UniProtKB-SubCell"/>
</dbReference>
<dbReference type="PROSITE" id="PS50016">
    <property type="entry name" value="ZF_PHD_2"/>
    <property type="match status" value="1"/>
</dbReference>
<evidence type="ECO:0000256" key="1">
    <source>
        <dbReference type="ARBA" id="ARBA00004123"/>
    </source>
</evidence>
<keyword evidence="11" id="KW-1185">Reference proteome</keyword>
<comment type="subcellular location">
    <subcellularLocation>
        <location evidence="1">Nucleus</location>
    </subcellularLocation>
</comment>
<feature type="domain" description="PHD-type" evidence="8">
    <location>
        <begin position="747"/>
        <end position="792"/>
    </location>
</feature>
<sequence>MVETKEKKGFDLNECASIEDFSESERETDSLVDDVMERTPKDGNMENVIEIKDKKKGKVKPIEREILITRRVLRSGSVARDLVNSDKHHKAVKKKGKCADKGDKMGKVSGRSSVDEVREEVEQEHLKSPVHEEICGDDFGNQVKVESTDDRSDDGNGSFEPHGKEVKVQRKRGRPRKFGISSQSDDHGAISNCKLGTSLDKKVELVRDDNDVKLIGGSCFNKEKAEVKLEHGEYAEAKEIPGPDFRSQVKIETKDDECGGSVKPHDEELQVKRKRGRPRKLQISSQSDENRPNTNCKLARTPELSSQSSVDRISLSLRRGRPPKTKETAVGLHREKDNVNCTHGSPLIISDQSMSDSIDESRRSKRNCRAKGPESDGKKMVLKRGRPPTPQKKRKSGMTDESDYKAKKRLKLCESPLESQNNNPLIDGERMIREQQNKQTEAGRLSRSKSKKMLSDRILQLLLAAGWTVEYRPRNGRAYEDAVYLNPEGKTHWSVTKAYQVYKKHLESSMNDQMNSTTGSGCGLLPEEDLHLLGRRIQKKRSDTGKQRPKLKDRDTNENVVSTKGRGKRTLHGNKLLKGKMQKKRKGNHGHHNLERIPVSVRKIKREEKHNRKRCTPSARSSLEDADAKEGGYILFEGKRTMLGWMIDSTIVPLNGKVQCMDCKKTDMLLEGIITKEGIRCNCCDEVFSVLDFEVHAGGKHNQPLKSLYLEGGNSLLQCLHDFMNKQSESQHKGYHFVDFCSGDPNDDTCGICGDGGDLICCDGCPSTFHQSCLDIKKFPSGAWYCCNCSCKFCEKVEADIHDTSTLHSLSSCRLCEEKYHQACINQDGTVPGERSIDSFCGKYCQELFEELQLLIGVKHPLPEGFSWSFIRRFELPSEVADCDISERVAYNAKMAVAFSVMDECFSPLVDHRSGVNLLQNIVYNFGSNFHRLNFSSFLTAVLERGDEIIAVASIRIHGNQLAEMPFIGTRYMYRRQGMCRRLMDGIESALGSLKVDKLVIPAVPELIDTWTSGFGFAPVTESEKKKIKNLNLLVFPGVDMLGKSLVKEKITDSIVSSSNGLVLLAPEMTLPVDVEENKPEESKDSAHERNCATADVESSSYPVESCLKLTNVEDGDNETENLKLFNRSVEEKEEIRKLTDIDINSLPDEVDDSHVDQTDIKRHESGDLEDKTPLSDDGCGGKAEGTEESDQQPDCNMIDHSQPLGNGGTGEEIVNKNLTLKREVTTTLRASPRLIQRSWRTSRVNQKYTGTTNAVLLDSPHRCV</sequence>
<dbReference type="GO" id="GO:0006357">
    <property type="term" value="P:regulation of transcription by RNA polymerase II"/>
    <property type="evidence" value="ECO:0007669"/>
    <property type="project" value="TreeGrafter"/>
</dbReference>
<feature type="compositionally biased region" description="Basic and acidic residues" evidence="7">
    <location>
        <begin position="324"/>
        <end position="338"/>
    </location>
</feature>
<evidence type="ECO:0000259" key="9">
    <source>
        <dbReference type="PROSITE" id="PS51186"/>
    </source>
</evidence>
<dbReference type="CDD" id="cd15567">
    <property type="entry name" value="PHD4_NSD"/>
    <property type="match status" value="1"/>
</dbReference>
<keyword evidence="5" id="KW-0539">Nucleus</keyword>
<dbReference type="Proteomes" id="UP000682877">
    <property type="component" value="Chromosome 7"/>
</dbReference>
<dbReference type="InterPro" id="IPR042163">
    <property type="entry name" value="PHF12"/>
</dbReference>
<dbReference type="InterPro" id="IPR016181">
    <property type="entry name" value="Acyl_CoA_acyltransferase"/>
</dbReference>
<feature type="compositionally biased region" description="Basic and acidic residues" evidence="7">
    <location>
        <begin position="97"/>
        <end position="106"/>
    </location>
</feature>
<dbReference type="InterPro" id="IPR032308">
    <property type="entry name" value="TDBD"/>
</dbReference>
<dbReference type="GO" id="GO:0008270">
    <property type="term" value="F:zinc ion binding"/>
    <property type="evidence" value="ECO:0007669"/>
    <property type="project" value="UniProtKB-KW"/>
</dbReference>
<reference evidence="10" key="1">
    <citation type="submission" date="2021-01" db="EMBL/GenBank/DDBJ databases">
        <authorList>
            <person name="Bezrukov I."/>
        </authorList>
    </citation>
    <scope>NUCLEOTIDE SEQUENCE</scope>
</reference>
<keyword evidence="2" id="KW-0479">Metal-binding</keyword>
<proteinExistence type="predicted"/>
<feature type="compositionally biased region" description="Basic and acidic residues" evidence="7">
    <location>
        <begin position="540"/>
        <end position="557"/>
    </location>
</feature>
<feature type="compositionally biased region" description="Basic and acidic residues" evidence="7">
    <location>
        <begin position="123"/>
        <end position="134"/>
    </location>
</feature>
<name>A0A8S2ATE6_ARAAE</name>
<feature type="domain" description="N-acetyltransferase" evidence="9">
    <location>
        <begin position="885"/>
        <end position="1034"/>
    </location>
</feature>
<dbReference type="Pfam" id="PF23209">
    <property type="entry name" value="IDM1_C"/>
    <property type="match status" value="1"/>
</dbReference>
<dbReference type="PANTHER" id="PTHR46309:SF1">
    <property type="entry name" value="PHD FINGER PROTEIN 12"/>
    <property type="match status" value="1"/>
</dbReference>
<dbReference type="PROSITE" id="PS01359">
    <property type="entry name" value="ZF_PHD_1"/>
    <property type="match status" value="1"/>
</dbReference>
<feature type="compositionally biased region" description="Polar residues" evidence="7">
    <location>
        <begin position="282"/>
        <end position="296"/>
    </location>
</feature>
<dbReference type="InterPro" id="IPR019786">
    <property type="entry name" value="Zinc_finger_PHD-type_CS"/>
</dbReference>
<evidence type="ECO:0000313" key="11">
    <source>
        <dbReference type="Proteomes" id="UP000682877"/>
    </source>
</evidence>
<dbReference type="SMART" id="SM00384">
    <property type="entry name" value="AT_hook"/>
    <property type="match status" value="3"/>
</dbReference>
<feature type="compositionally biased region" description="Basic residues" evidence="7">
    <location>
        <begin position="87"/>
        <end position="96"/>
    </location>
</feature>
<dbReference type="GO" id="GO:0003714">
    <property type="term" value="F:transcription corepressor activity"/>
    <property type="evidence" value="ECO:0007669"/>
    <property type="project" value="InterPro"/>
</dbReference>
<evidence type="ECO:0000256" key="6">
    <source>
        <dbReference type="PROSITE-ProRule" id="PRU00146"/>
    </source>
</evidence>
<feature type="region of interest" description="Disordered" evidence="7">
    <location>
        <begin position="1147"/>
        <end position="1196"/>
    </location>
</feature>
<protein>
    <recommendedName>
        <fullName evidence="12">Acyl-CoA N-acyltransferase with RING/FYVE/PHD-type zinc finger protein</fullName>
    </recommendedName>
</protein>
<feature type="compositionally biased region" description="Basic residues" evidence="7">
    <location>
        <begin position="380"/>
        <end position="396"/>
    </location>
</feature>
<dbReference type="CDD" id="cd04301">
    <property type="entry name" value="NAT_SF"/>
    <property type="match status" value="1"/>
</dbReference>
<dbReference type="Gene3D" id="3.30.40.10">
    <property type="entry name" value="Zinc/RING finger domain, C3HC4 (zinc finger)"/>
    <property type="match status" value="1"/>
</dbReference>
<evidence type="ECO:0000256" key="5">
    <source>
        <dbReference type="ARBA" id="ARBA00023242"/>
    </source>
</evidence>
<dbReference type="InterPro" id="IPR019787">
    <property type="entry name" value="Znf_PHD-finger"/>
</dbReference>
<evidence type="ECO:0000256" key="7">
    <source>
        <dbReference type="SAM" id="MobiDB-lite"/>
    </source>
</evidence>
<dbReference type="InterPro" id="IPR000182">
    <property type="entry name" value="GNAT_dom"/>
</dbReference>
<dbReference type="Pfam" id="PF22970">
    <property type="entry name" value="DUF7028"/>
    <property type="match status" value="1"/>
</dbReference>
<dbReference type="SUPFAM" id="SSF55729">
    <property type="entry name" value="Acyl-CoA N-acyltransferases (Nat)"/>
    <property type="match status" value="1"/>
</dbReference>
<evidence type="ECO:0000256" key="2">
    <source>
        <dbReference type="ARBA" id="ARBA00022723"/>
    </source>
</evidence>
<dbReference type="EMBL" id="LR999457">
    <property type="protein sequence ID" value="CAE6200891.1"/>
    <property type="molecule type" value="Genomic_DNA"/>
</dbReference>
<feature type="compositionally biased region" description="Basic and acidic residues" evidence="7">
    <location>
        <begin position="1153"/>
        <end position="1175"/>
    </location>
</feature>
<feature type="region of interest" description="Disordered" evidence="7">
    <location>
        <begin position="536"/>
        <end position="570"/>
    </location>
</feature>
<dbReference type="AlphaFoldDB" id="A0A8S2ATE6"/>
<dbReference type="InterPro" id="IPR011011">
    <property type="entry name" value="Znf_FYVE_PHD"/>
</dbReference>